<dbReference type="InterPro" id="IPR013785">
    <property type="entry name" value="Aldolase_TIM"/>
</dbReference>
<reference evidence="12 13" key="1">
    <citation type="journal article" date="2018" name="Nat. Ecol. Evol.">
        <title>Pezizomycetes genomes reveal the molecular basis of ectomycorrhizal truffle lifestyle.</title>
        <authorList>
            <person name="Murat C."/>
            <person name="Payen T."/>
            <person name="Noel B."/>
            <person name="Kuo A."/>
            <person name="Morin E."/>
            <person name="Chen J."/>
            <person name="Kohler A."/>
            <person name="Krizsan K."/>
            <person name="Balestrini R."/>
            <person name="Da Silva C."/>
            <person name="Montanini B."/>
            <person name="Hainaut M."/>
            <person name="Levati E."/>
            <person name="Barry K.W."/>
            <person name="Belfiori B."/>
            <person name="Cichocki N."/>
            <person name="Clum A."/>
            <person name="Dockter R.B."/>
            <person name="Fauchery L."/>
            <person name="Guy J."/>
            <person name="Iotti M."/>
            <person name="Le Tacon F."/>
            <person name="Lindquist E.A."/>
            <person name="Lipzen A."/>
            <person name="Malagnac F."/>
            <person name="Mello A."/>
            <person name="Molinier V."/>
            <person name="Miyauchi S."/>
            <person name="Poulain J."/>
            <person name="Riccioni C."/>
            <person name="Rubini A."/>
            <person name="Sitrit Y."/>
            <person name="Splivallo R."/>
            <person name="Traeger S."/>
            <person name="Wang M."/>
            <person name="Zifcakova L."/>
            <person name="Wipf D."/>
            <person name="Zambonelli A."/>
            <person name="Paolocci F."/>
            <person name="Nowrousian M."/>
            <person name="Ottonello S."/>
            <person name="Baldrian P."/>
            <person name="Spatafora J.W."/>
            <person name="Henrissat B."/>
            <person name="Nagy L.G."/>
            <person name="Aury J.M."/>
            <person name="Wincker P."/>
            <person name="Grigoriev I.V."/>
            <person name="Bonfante P."/>
            <person name="Martin F.M."/>
        </authorList>
    </citation>
    <scope>NUCLEOTIDE SEQUENCE [LARGE SCALE GENOMIC DNA]</scope>
    <source>
        <strain evidence="12 13">CCBAS932</strain>
    </source>
</reference>
<dbReference type="PANTHER" id="PTHR21139">
    <property type="entry name" value="TRIOSEPHOSPHATE ISOMERASE"/>
    <property type="match status" value="1"/>
</dbReference>
<comment type="catalytic activity">
    <reaction evidence="1 11">
        <text>D-glyceraldehyde 3-phosphate = dihydroxyacetone phosphate</text>
        <dbReference type="Rhea" id="RHEA:18585"/>
        <dbReference type="ChEBI" id="CHEBI:57642"/>
        <dbReference type="ChEBI" id="CHEBI:59776"/>
        <dbReference type="EC" id="5.3.1.1"/>
    </reaction>
</comment>
<evidence type="ECO:0000313" key="12">
    <source>
        <dbReference type="EMBL" id="RPB08009.1"/>
    </source>
</evidence>
<dbReference type="EMBL" id="ML119170">
    <property type="protein sequence ID" value="RPB08009.1"/>
    <property type="molecule type" value="Genomic_DNA"/>
</dbReference>
<dbReference type="Pfam" id="PF00121">
    <property type="entry name" value="TIM"/>
    <property type="match status" value="1"/>
</dbReference>
<evidence type="ECO:0000256" key="1">
    <source>
        <dbReference type="ARBA" id="ARBA00000474"/>
    </source>
</evidence>
<dbReference type="FunFam" id="3.20.20.70:FF:000025">
    <property type="entry name" value="Triosephosphate isomerase"/>
    <property type="match status" value="1"/>
</dbReference>
<dbReference type="InterPro" id="IPR020861">
    <property type="entry name" value="Triosephosphate_isomerase_AS"/>
</dbReference>
<keyword evidence="9 11" id="KW-0324">Glycolysis</keyword>
<keyword evidence="8 11" id="KW-0312">Gluconeogenesis</keyword>
<dbReference type="SUPFAM" id="SSF51351">
    <property type="entry name" value="Triosephosphate isomerase (TIM)"/>
    <property type="match status" value="1"/>
</dbReference>
<dbReference type="PROSITE" id="PS51440">
    <property type="entry name" value="TIM_2"/>
    <property type="match status" value="1"/>
</dbReference>
<keyword evidence="10 11" id="KW-0413">Isomerase</keyword>
<dbReference type="UniPathway" id="UPA00138"/>
<name>A0A3N4KF79_9PEZI</name>
<dbReference type="InterPro" id="IPR022896">
    <property type="entry name" value="TrioseP_Isoase_bac/euk"/>
</dbReference>
<evidence type="ECO:0000256" key="6">
    <source>
        <dbReference type="ARBA" id="ARBA00011940"/>
    </source>
</evidence>
<evidence type="ECO:0000256" key="2">
    <source>
        <dbReference type="ARBA" id="ARBA00004680"/>
    </source>
</evidence>
<comment type="pathway">
    <text evidence="3 11">Carbohydrate biosynthesis; gluconeogenesis.</text>
</comment>
<dbReference type="GO" id="GO:0019563">
    <property type="term" value="P:glycerol catabolic process"/>
    <property type="evidence" value="ECO:0007669"/>
    <property type="project" value="TreeGrafter"/>
</dbReference>
<dbReference type="GO" id="GO:0006094">
    <property type="term" value="P:gluconeogenesis"/>
    <property type="evidence" value="ECO:0007669"/>
    <property type="project" value="UniProtKB-UniPathway"/>
</dbReference>
<dbReference type="Gene3D" id="3.20.20.70">
    <property type="entry name" value="Aldolase class I"/>
    <property type="match status" value="1"/>
</dbReference>
<evidence type="ECO:0000256" key="4">
    <source>
        <dbReference type="ARBA" id="ARBA00007422"/>
    </source>
</evidence>
<dbReference type="PANTHER" id="PTHR21139:SF41">
    <property type="entry name" value="TRIOSEPHOSPHATE ISOMERASE"/>
    <property type="match status" value="1"/>
</dbReference>
<evidence type="ECO:0000256" key="3">
    <source>
        <dbReference type="ARBA" id="ARBA00004742"/>
    </source>
</evidence>
<evidence type="ECO:0000256" key="9">
    <source>
        <dbReference type="ARBA" id="ARBA00023152"/>
    </source>
</evidence>
<evidence type="ECO:0000256" key="8">
    <source>
        <dbReference type="ARBA" id="ARBA00022432"/>
    </source>
</evidence>
<dbReference type="GO" id="GO:0006096">
    <property type="term" value="P:glycolytic process"/>
    <property type="evidence" value="ECO:0007669"/>
    <property type="project" value="UniProtKB-UniPathway"/>
</dbReference>
<proteinExistence type="inferred from homology"/>
<protein>
    <recommendedName>
        <fullName evidence="7 11">Triosephosphate isomerase</fullName>
        <ecNumber evidence="6 11">5.3.1.1</ecNumber>
    </recommendedName>
</protein>
<dbReference type="UniPathway" id="UPA00109">
    <property type="reaction ID" value="UER00189"/>
</dbReference>
<gene>
    <name evidence="12" type="ORF">P167DRAFT_539623</name>
</gene>
<comment type="pathway">
    <text evidence="2 11">Carbohydrate degradation; glycolysis; D-glyceraldehyde 3-phosphate from glycerone phosphate: step 1/1.</text>
</comment>
<dbReference type="GO" id="GO:0046166">
    <property type="term" value="P:glyceraldehyde-3-phosphate biosynthetic process"/>
    <property type="evidence" value="ECO:0007669"/>
    <property type="project" value="TreeGrafter"/>
</dbReference>
<evidence type="ECO:0000256" key="11">
    <source>
        <dbReference type="RuleBase" id="RU363013"/>
    </source>
</evidence>
<dbReference type="NCBIfam" id="TIGR00419">
    <property type="entry name" value="tim"/>
    <property type="match status" value="1"/>
</dbReference>
<dbReference type="HAMAP" id="MF_00147_B">
    <property type="entry name" value="TIM_B"/>
    <property type="match status" value="1"/>
</dbReference>
<comment type="similarity">
    <text evidence="4 11">Belongs to the triosephosphate isomerase family.</text>
</comment>
<organism evidence="12 13">
    <name type="scientific">Morchella conica CCBAS932</name>
    <dbReference type="NCBI Taxonomy" id="1392247"/>
    <lineage>
        <taxon>Eukaryota</taxon>
        <taxon>Fungi</taxon>
        <taxon>Dikarya</taxon>
        <taxon>Ascomycota</taxon>
        <taxon>Pezizomycotina</taxon>
        <taxon>Pezizomycetes</taxon>
        <taxon>Pezizales</taxon>
        <taxon>Morchellaceae</taxon>
        <taxon>Morchella</taxon>
    </lineage>
</organism>
<dbReference type="CDD" id="cd00311">
    <property type="entry name" value="TIM"/>
    <property type="match status" value="1"/>
</dbReference>
<dbReference type="GO" id="GO:0004807">
    <property type="term" value="F:triose-phosphate isomerase activity"/>
    <property type="evidence" value="ECO:0007669"/>
    <property type="project" value="UniProtKB-EC"/>
</dbReference>
<evidence type="ECO:0000313" key="13">
    <source>
        <dbReference type="Proteomes" id="UP000277580"/>
    </source>
</evidence>
<dbReference type="InterPro" id="IPR035990">
    <property type="entry name" value="TIM_sf"/>
</dbReference>
<evidence type="ECO:0000256" key="5">
    <source>
        <dbReference type="ARBA" id="ARBA00011738"/>
    </source>
</evidence>
<evidence type="ECO:0000256" key="7">
    <source>
        <dbReference type="ARBA" id="ARBA00019397"/>
    </source>
</evidence>
<dbReference type="PROSITE" id="PS00171">
    <property type="entry name" value="TIM_1"/>
    <property type="match status" value="1"/>
</dbReference>
<dbReference type="InParanoid" id="A0A3N4KF79"/>
<dbReference type="AlphaFoldDB" id="A0A3N4KF79"/>
<dbReference type="STRING" id="1392247.A0A3N4KF79"/>
<dbReference type="OrthoDB" id="6715177at2759"/>
<dbReference type="GO" id="GO:0005829">
    <property type="term" value="C:cytosol"/>
    <property type="evidence" value="ECO:0007669"/>
    <property type="project" value="TreeGrafter"/>
</dbReference>
<sequence>MARKFFVGGNFKSNGTVASIKSIIEHLNNAKLNPNVEVAIAPPAIYLLLANEITRKDIAIAAQNIFDKGNGAYTGEISAEQLKDAGIHWVLIGHSERRALLGESDKFIASKTKAALAQGLSVILCIGESLEQREAGVTIDVVTSQLAAVAEEVSDWSKIVVAYEPVWAIGTGKVATTAQAQEVHAAIRAWLKENVSEKAAEETRILYGGSVTDKNSKELAQQPDVDGFLVGGASLKPAFVDIINSAA</sequence>
<accession>A0A3N4KF79</accession>
<keyword evidence="13" id="KW-1185">Reference proteome</keyword>
<evidence type="ECO:0000256" key="10">
    <source>
        <dbReference type="ARBA" id="ARBA00023235"/>
    </source>
</evidence>
<comment type="subunit">
    <text evidence="5">Homodimer.</text>
</comment>
<dbReference type="InterPro" id="IPR000652">
    <property type="entry name" value="Triosephosphate_isomerase"/>
</dbReference>
<dbReference type="FunCoup" id="A0A3N4KF79">
    <property type="interactions" value="680"/>
</dbReference>
<dbReference type="Proteomes" id="UP000277580">
    <property type="component" value="Unassembled WGS sequence"/>
</dbReference>
<dbReference type="EC" id="5.3.1.1" evidence="6 11"/>